<comment type="caution">
    <text evidence="2">The sequence shown here is derived from an EMBL/GenBank/DDBJ whole genome shotgun (WGS) entry which is preliminary data.</text>
</comment>
<dbReference type="SMART" id="SM00228">
    <property type="entry name" value="PDZ"/>
    <property type="match status" value="1"/>
</dbReference>
<evidence type="ECO:0000259" key="1">
    <source>
        <dbReference type="PROSITE" id="PS50106"/>
    </source>
</evidence>
<dbReference type="InterPro" id="IPR041489">
    <property type="entry name" value="PDZ_6"/>
</dbReference>
<gene>
    <name evidence="2" type="ORF">JYU34_008308</name>
</gene>
<dbReference type="InterPro" id="IPR036034">
    <property type="entry name" value="PDZ_sf"/>
</dbReference>
<dbReference type="Pfam" id="PF17820">
    <property type="entry name" value="PDZ_6"/>
    <property type="match status" value="1"/>
</dbReference>
<dbReference type="SUPFAM" id="SSF57850">
    <property type="entry name" value="RING/U-box"/>
    <property type="match status" value="1"/>
</dbReference>
<dbReference type="InterPro" id="IPR001478">
    <property type="entry name" value="PDZ"/>
</dbReference>
<organism evidence="2 3">
    <name type="scientific">Plutella xylostella</name>
    <name type="common">Diamondback moth</name>
    <name type="synonym">Plutella maculipennis</name>
    <dbReference type="NCBI Taxonomy" id="51655"/>
    <lineage>
        <taxon>Eukaryota</taxon>
        <taxon>Metazoa</taxon>
        <taxon>Ecdysozoa</taxon>
        <taxon>Arthropoda</taxon>
        <taxon>Hexapoda</taxon>
        <taxon>Insecta</taxon>
        <taxon>Pterygota</taxon>
        <taxon>Neoptera</taxon>
        <taxon>Endopterygota</taxon>
        <taxon>Lepidoptera</taxon>
        <taxon>Glossata</taxon>
        <taxon>Ditrysia</taxon>
        <taxon>Yponomeutoidea</taxon>
        <taxon>Plutellidae</taxon>
        <taxon>Plutella</taxon>
    </lineage>
</organism>
<dbReference type="Gene3D" id="2.30.42.10">
    <property type="match status" value="1"/>
</dbReference>
<name>A0ABQ7QP75_PLUXY</name>
<dbReference type="Proteomes" id="UP000823941">
    <property type="component" value="Chromosome 11"/>
</dbReference>
<sequence>MYSETTSTGSGSDLECSAGVRLVVLNLPEDEGEGLGFRLTRTLWDPYPWVREVTPASRADHAGLKTGDCLLQADGRDLLGLPVGQVAGLIRGDGAGRGVSLLVWNCGVDPRDDPELLWSCGGGSRGERSRRALSGVVKALACCVCASTATKPLSCARSHLYCEACWTRLERCALCRETLPAKDSQYARNLVAEQVFEAIAVEYEIKDAMKKPTQSASSSNLSNCSPNMSPTINRKGQYQLSMMNRKKTVQFNEKFGPSYASDPNIHRSSQQQPELNINRQLPKRIISTNTNIGNTSLHKDNKNSGKTACTCQKSPTISEKNIQSQNPQEEKSANCCNSLHVNPSSCQNLLMQHKLVARLRPACSLVDLQNSGLQTCGYSRSLNNINRTPCMDNNHHTGSLDDLKNNNCTSNCDSPVLLLAPQQPIYVLTYEHSN</sequence>
<evidence type="ECO:0000313" key="3">
    <source>
        <dbReference type="Proteomes" id="UP000823941"/>
    </source>
</evidence>
<dbReference type="SUPFAM" id="SSF50156">
    <property type="entry name" value="PDZ domain-like"/>
    <property type="match status" value="1"/>
</dbReference>
<dbReference type="Gene3D" id="3.30.40.10">
    <property type="entry name" value="Zinc/RING finger domain, C3HC4 (zinc finger)"/>
    <property type="match status" value="1"/>
</dbReference>
<accession>A0ABQ7QP75</accession>
<keyword evidence="3" id="KW-1185">Reference proteome</keyword>
<dbReference type="InterPro" id="IPR004162">
    <property type="entry name" value="SINA-like_animal"/>
</dbReference>
<dbReference type="PROSITE" id="PS50106">
    <property type="entry name" value="PDZ"/>
    <property type="match status" value="1"/>
</dbReference>
<proteinExistence type="predicted"/>
<evidence type="ECO:0000313" key="2">
    <source>
        <dbReference type="EMBL" id="KAG7306845.1"/>
    </source>
</evidence>
<protein>
    <recommendedName>
        <fullName evidence="1">PDZ domain-containing protein</fullName>
    </recommendedName>
</protein>
<dbReference type="PANTHER" id="PTHR45877">
    <property type="entry name" value="E3 UBIQUITIN-PROTEIN LIGASE SIAH2"/>
    <property type="match status" value="1"/>
</dbReference>
<dbReference type="CDD" id="cd00136">
    <property type="entry name" value="PDZ_canonical"/>
    <property type="match status" value="1"/>
</dbReference>
<dbReference type="InterPro" id="IPR013083">
    <property type="entry name" value="Znf_RING/FYVE/PHD"/>
</dbReference>
<dbReference type="EMBL" id="JAHIBW010000011">
    <property type="protein sequence ID" value="KAG7306845.1"/>
    <property type="molecule type" value="Genomic_DNA"/>
</dbReference>
<dbReference type="PANTHER" id="PTHR45877:SF2">
    <property type="entry name" value="E3 UBIQUITIN-PROTEIN LIGASE SINA-RELATED"/>
    <property type="match status" value="1"/>
</dbReference>
<reference evidence="2 3" key="1">
    <citation type="submission" date="2021-06" db="EMBL/GenBank/DDBJ databases">
        <title>A haploid diamondback moth (Plutella xylostella L.) genome assembly resolves 31 chromosomes and identifies a diamide resistance mutation.</title>
        <authorList>
            <person name="Ward C.M."/>
            <person name="Perry K.D."/>
            <person name="Baker G."/>
            <person name="Powis K."/>
            <person name="Heckel D.G."/>
            <person name="Baxter S.W."/>
        </authorList>
    </citation>
    <scope>NUCLEOTIDE SEQUENCE [LARGE SCALE GENOMIC DNA]</scope>
    <source>
        <strain evidence="2 3">LV</strain>
        <tissue evidence="2">Single pupa</tissue>
    </source>
</reference>
<feature type="domain" description="PDZ" evidence="1">
    <location>
        <begin position="24"/>
        <end position="91"/>
    </location>
</feature>